<dbReference type="InterPro" id="IPR051873">
    <property type="entry name" value="KNR4/SMI1_regulator"/>
</dbReference>
<dbReference type="InterPro" id="IPR037883">
    <property type="entry name" value="Knr4/Smi1-like_sf"/>
</dbReference>
<evidence type="ECO:0000313" key="2">
    <source>
        <dbReference type="EMBL" id="GAA1549087.1"/>
    </source>
</evidence>
<dbReference type="PANTHER" id="PTHR47432:SF1">
    <property type="entry name" value="CELL WALL ASSEMBLY REGULATOR SMI1"/>
    <property type="match status" value="1"/>
</dbReference>
<comment type="caution">
    <text evidence="2">The sequence shown here is derived from an EMBL/GenBank/DDBJ whole genome shotgun (WGS) entry which is preliminary data.</text>
</comment>
<dbReference type="PANTHER" id="PTHR47432">
    <property type="entry name" value="CELL WALL ASSEMBLY REGULATOR SMI1"/>
    <property type="match status" value="1"/>
</dbReference>
<dbReference type="SUPFAM" id="SSF160631">
    <property type="entry name" value="SMI1/KNR4-like"/>
    <property type="match status" value="1"/>
</dbReference>
<dbReference type="InterPro" id="IPR018958">
    <property type="entry name" value="Knr4/Smi1-like_dom"/>
</dbReference>
<keyword evidence="3" id="KW-1185">Reference proteome</keyword>
<proteinExistence type="predicted"/>
<accession>A0ABN2C1H6</accession>
<feature type="domain" description="Knr4/Smi1-like" evidence="1">
    <location>
        <begin position="26"/>
        <end position="154"/>
    </location>
</feature>
<dbReference type="Pfam" id="PF09346">
    <property type="entry name" value="SMI1_KNR4"/>
    <property type="match status" value="1"/>
</dbReference>
<sequence>MAASWRRIDTWLAAYSPTDLALLNPPVQPDRLESLERVLGVPVPDDLAESLRCHDGAREWSTMLPEQSLLSAEAIAERWQMLMELAPDFDGFETLEGNDEPWWHPLWVPWAEEAGGDPHVLDLRPGADAGRLGWAVHDGCGDFSDAWPSLADYMHTVAEALAHGGGVRGRYPYLTPDGRLWWDDGPDCQTLHGKPLTAAPTFS</sequence>
<reference evidence="2 3" key="1">
    <citation type="journal article" date="2019" name="Int. J. Syst. Evol. Microbiol.">
        <title>The Global Catalogue of Microorganisms (GCM) 10K type strain sequencing project: providing services to taxonomists for standard genome sequencing and annotation.</title>
        <authorList>
            <consortium name="The Broad Institute Genomics Platform"/>
            <consortium name="The Broad Institute Genome Sequencing Center for Infectious Disease"/>
            <person name="Wu L."/>
            <person name="Ma J."/>
        </authorList>
    </citation>
    <scope>NUCLEOTIDE SEQUENCE [LARGE SCALE GENOMIC DNA]</scope>
    <source>
        <strain evidence="2 3">JCM 14303</strain>
    </source>
</reference>
<organism evidence="2 3">
    <name type="scientific">Kribbella lupini</name>
    <dbReference type="NCBI Taxonomy" id="291602"/>
    <lineage>
        <taxon>Bacteria</taxon>
        <taxon>Bacillati</taxon>
        <taxon>Actinomycetota</taxon>
        <taxon>Actinomycetes</taxon>
        <taxon>Propionibacteriales</taxon>
        <taxon>Kribbellaceae</taxon>
        <taxon>Kribbella</taxon>
    </lineage>
</organism>
<protein>
    <recommendedName>
        <fullName evidence="1">Knr4/Smi1-like domain-containing protein</fullName>
    </recommendedName>
</protein>
<evidence type="ECO:0000313" key="3">
    <source>
        <dbReference type="Proteomes" id="UP001500363"/>
    </source>
</evidence>
<dbReference type="Proteomes" id="UP001500363">
    <property type="component" value="Unassembled WGS sequence"/>
</dbReference>
<evidence type="ECO:0000259" key="1">
    <source>
        <dbReference type="Pfam" id="PF09346"/>
    </source>
</evidence>
<dbReference type="EMBL" id="BAAANC010000003">
    <property type="protein sequence ID" value="GAA1549087.1"/>
    <property type="molecule type" value="Genomic_DNA"/>
</dbReference>
<gene>
    <name evidence="2" type="ORF">GCM10009741_61320</name>
</gene>
<name>A0ABN2C1H6_9ACTN</name>